<name>A0A410G2A7_9FLAO</name>
<proteinExistence type="predicted"/>
<feature type="coiled-coil region" evidence="1">
    <location>
        <begin position="605"/>
        <end position="632"/>
    </location>
</feature>
<evidence type="ECO:0000313" key="3">
    <source>
        <dbReference type="Proteomes" id="UP000285517"/>
    </source>
</evidence>
<dbReference type="KEGG" id="aev:EI546_06395"/>
<sequence>MIPSGPIYETYNGNTLCVNQDVFLFIGIATLDQFQKWVQRKKLVRVRTKGNGRTGLIKYDSIPPTYLQKIKKHFGDPYQKENVDSFLNRLQNDDEAAIFYAKAGLSPEKEYQHYIEAQILNLYGVLLQEIDEKKARNSSFKITEAKRTLSKVVNELKTIKLPNDKQKFPHKLPSNPRSLERRYYEYKEGSYATLIHGNEGNVNGLKIKGKIADFILAHYALPNKPTVLDVWTRYEAERAAKKWPKLDDDTIYKWLMKPVNRKKWFLGRHGKAAWINEYGHKISRDKSDWFPNCYLAIDGSKLDWIHYKKGANYNMGADLKHDIVFDVYSEKILGFYCGLDHENYTQHFHAFKMAMGESLQKPALITYDNQGGHKMEEMQDLYDRVIATNGEHYPHRALEHGSPVEQIFKRFQQQVLNKVYWSDKQAVTVRTEDSRPNMEFVKRHRDKLKTIDELIAAFSYYVEKWNAMEHPKFPGQSRNEVYQHESQFELERINELDMMRLFWITSKDALTYTSTGFTPTIRKETYHFEVYDLDGNVDLDFRDKYTGCKFHYQYDPNQLDNYIRLYLRLPNGDTKYVADAEPIKKVKGIPALMDDHDRNRKHKMLHVRDEELKRIEAELEALRHRTNITEESLIKEQDLELKFRGNIPKQIRETAEAGEGSWVNKY</sequence>
<evidence type="ECO:0000313" key="2">
    <source>
        <dbReference type="EMBL" id="QAA81379.1"/>
    </source>
</evidence>
<accession>A0A410G2A7</accession>
<keyword evidence="1" id="KW-0175">Coiled coil</keyword>
<organism evidence="2 3">
    <name type="scientific">Aequorivita ciconiae</name>
    <dbReference type="NCBI Taxonomy" id="2494375"/>
    <lineage>
        <taxon>Bacteria</taxon>
        <taxon>Pseudomonadati</taxon>
        <taxon>Bacteroidota</taxon>
        <taxon>Flavobacteriia</taxon>
        <taxon>Flavobacteriales</taxon>
        <taxon>Flavobacteriaceae</taxon>
        <taxon>Aequorivita</taxon>
    </lineage>
</organism>
<protein>
    <recommendedName>
        <fullName evidence="4">Integrase catalytic domain-containing protein</fullName>
    </recommendedName>
</protein>
<dbReference type="OrthoDB" id="612554at2"/>
<dbReference type="RefSeq" id="WP_128249767.1">
    <property type="nucleotide sequence ID" value="NZ_CP034951.1"/>
</dbReference>
<dbReference type="Gene3D" id="3.30.420.10">
    <property type="entry name" value="Ribonuclease H-like superfamily/Ribonuclease H"/>
    <property type="match status" value="1"/>
</dbReference>
<gene>
    <name evidence="2" type="ORF">EI546_06395</name>
</gene>
<dbReference type="EMBL" id="CP034951">
    <property type="protein sequence ID" value="QAA81379.1"/>
    <property type="molecule type" value="Genomic_DNA"/>
</dbReference>
<dbReference type="InterPro" id="IPR036397">
    <property type="entry name" value="RNaseH_sf"/>
</dbReference>
<keyword evidence="3" id="KW-1185">Reference proteome</keyword>
<evidence type="ECO:0000256" key="1">
    <source>
        <dbReference type="SAM" id="Coils"/>
    </source>
</evidence>
<dbReference type="GO" id="GO:0003676">
    <property type="term" value="F:nucleic acid binding"/>
    <property type="evidence" value="ECO:0007669"/>
    <property type="project" value="InterPro"/>
</dbReference>
<dbReference type="AlphaFoldDB" id="A0A410G2A7"/>
<dbReference type="Proteomes" id="UP000285517">
    <property type="component" value="Chromosome"/>
</dbReference>
<evidence type="ECO:0008006" key="4">
    <source>
        <dbReference type="Google" id="ProtNLM"/>
    </source>
</evidence>
<reference evidence="2 3" key="1">
    <citation type="submission" date="2019-01" db="EMBL/GenBank/DDBJ databases">
        <title>Complete genome sequencing of Aequorivita sp. H23M31.</title>
        <authorList>
            <person name="Bae J.-W."/>
        </authorList>
    </citation>
    <scope>NUCLEOTIDE SEQUENCE [LARGE SCALE GENOMIC DNA]</scope>
    <source>
        <strain evidence="2 3">H23M31</strain>
    </source>
</reference>